<evidence type="ECO:0000256" key="1">
    <source>
        <dbReference type="SAM" id="MobiDB-lite"/>
    </source>
</evidence>
<dbReference type="RefSeq" id="XP_046049059.1">
    <property type="nucleotide sequence ID" value="XM_046190125.1"/>
</dbReference>
<comment type="caution">
    <text evidence="2">The sequence shown here is derived from an EMBL/GenBank/DDBJ whole genome shotgun (WGS) entry which is preliminary data.</text>
</comment>
<feature type="compositionally biased region" description="Polar residues" evidence="1">
    <location>
        <begin position="129"/>
        <end position="139"/>
    </location>
</feature>
<gene>
    <name evidence="2" type="ORF">BKA55DRAFT_539317</name>
</gene>
<evidence type="ECO:0000313" key="2">
    <source>
        <dbReference type="EMBL" id="KAH7249740.1"/>
    </source>
</evidence>
<dbReference type="AlphaFoldDB" id="A0A9P9H3J9"/>
<protein>
    <submittedName>
        <fullName evidence="2">Uncharacterized protein</fullName>
    </submittedName>
</protein>
<organism evidence="2 3">
    <name type="scientific">Fusarium redolens</name>
    <dbReference type="NCBI Taxonomy" id="48865"/>
    <lineage>
        <taxon>Eukaryota</taxon>
        <taxon>Fungi</taxon>
        <taxon>Dikarya</taxon>
        <taxon>Ascomycota</taxon>
        <taxon>Pezizomycotina</taxon>
        <taxon>Sordariomycetes</taxon>
        <taxon>Hypocreomycetidae</taxon>
        <taxon>Hypocreales</taxon>
        <taxon>Nectriaceae</taxon>
        <taxon>Fusarium</taxon>
        <taxon>Fusarium redolens species complex</taxon>
    </lineage>
</organism>
<reference evidence="2" key="1">
    <citation type="journal article" date="2021" name="Nat. Commun.">
        <title>Genetic determinants of endophytism in the Arabidopsis root mycobiome.</title>
        <authorList>
            <person name="Mesny F."/>
            <person name="Miyauchi S."/>
            <person name="Thiergart T."/>
            <person name="Pickel B."/>
            <person name="Atanasova L."/>
            <person name="Karlsson M."/>
            <person name="Huettel B."/>
            <person name="Barry K.W."/>
            <person name="Haridas S."/>
            <person name="Chen C."/>
            <person name="Bauer D."/>
            <person name="Andreopoulos W."/>
            <person name="Pangilinan J."/>
            <person name="LaButti K."/>
            <person name="Riley R."/>
            <person name="Lipzen A."/>
            <person name="Clum A."/>
            <person name="Drula E."/>
            <person name="Henrissat B."/>
            <person name="Kohler A."/>
            <person name="Grigoriev I.V."/>
            <person name="Martin F.M."/>
            <person name="Hacquard S."/>
        </authorList>
    </citation>
    <scope>NUCLEOTIDE SEQUENCE</scope>
    <source>
        <strain evidence="2">MPI-CAGE-AT-0023</strain>
    </source>
</reference>
<feature type="compositionally biased region" description="Acidic residues" evidence="1">
    <location>
        <begin position="18"/>
        <end position="29"/>
    </location>
</feature>
<dbReference type="Proteomes" id="UP000720189">
    <property type="component" value="Unassembled WGS sequence"/>
</dbReference>
<accession>A0A9P9H3J9</accession>
<feature type="region of interest" description="Disordered" evidence="1">
    <location>
        <begin position="74"/>
        <end position="139"/>
    </location>
</feature>
<proteinExistence type="predicted"/>
<keyword evidence="3" id="KW-1185">Reference proteome</keyword>
<dbReference type="EMBL" id="JAGMUX010000008">
    <property type="protein sequence ID" value="KAH7249740.1"/>
    <property type="molecule type" value="Genomic_DNA"/>
</dbReference>
<evidence type="ECO:0000313" key="3">
    <source>
        <dbReference type="Proteomes" id="UP000720189"/>
    </source>
</evidence>
<feature type="region of interest" description="Disordered" evidence="1">
    <location>
        <begin position="1"/>
        <end position="30"/>
    </location>
</feature>
<dbReference type="GeneID" id="70220079"/>
<dbReference type="OrthoDB" id="5038024at2759"/>
<feature type="compositionally biased region" description="Polar residues" evidence="1">
    <location>
        <begin position="98"/>
        <end position="120"/>
    </location>
</feature>
<sequence length="300" mass="34345">MDSLYEDIFNSYDREPEPEPEPEPFEETLDSSCTQVERQCAKCQKLGRRCFRCRLKLALRKQAEEPTKSALELAVASQAAQANDESEDTIPEPAPIPSKTNNETTRLQHTARNGENPSAIPSSSPQSQLNDYPQTPLQYRTGSLHTSSHETYFYDGVTTRSARHYERNNSSHGAATHSRTHDIHPRPACHLHNHDCSEWMGRAPGPPSYYRSNAEIEVVRINRSWHLVSTKCHVEKHENGGITHNHEHRHWAEPCRELPHCKSYRALEEKKANIPGYFKFGDATITLIERVPWRRHSHAV</sequence>
<name>A0A9P9H3J9_FUSRE</name>